<keyword evidence="1" id="KW-1133">Transmembrane helix</keyword>
<gene>
    <name evidence="2" type="ORF">NS319_01160</name>
</gene>
<sequence>MNAETTVQPAGDIDDPEIAFEAMSRKLAGLTAAVEGFAARQQELHARDYGPDLVKIQEQWAEIVRAFKTLKEKPGIALTPETLAPQIVAAGERVRAADHQAWASANRELGAAIQSLKGVVASAMKAETQKHWIIGAATAALVVGFAFGAVVPTKIAQSVPESWYWPEQQAADLLMRGEWDAGMRLLQVADPARLRALNEADHLAVANAEALADCRGRATHAKDAVKCRIDVTAPLAN</sequence>
<proteinExistence type="predicted"/>
<reference evidence="2 3" key="1">
    <citation type="journal article" date="2016" name="Front. Microbiol.">
        <title>Genomic Resource of Rice Seed Associated Bacteria.</title>
        <authorList>
            <person name="Midha S."/>
            <person name="Bansal K."/>
            <person name="Sharma S."/>
            <person name="Kumar N."/>
            <person name="Patil P.P."/>
            <person name="Chaudhry V."/>
            <person name="Patil P.B."/>
        </authorList>
    </citation>
    <scope>NUCLEOTIDE SEQUENCE [LARGE SCALE GENOMIC DNA]</scope>
    <source>
        <strain evidence="2 3">NS319</strain>
    </source>
</reference>
<dbReference type="Proteomes" id="UP000072867">
    <property type="component" value="Unassembled WGS sequence"/>
</dbReference>
<protein>
    <submittedName>
        <fullName evidence="2">Uncharacterized protein</fullName>
    </submittedName>
</protein>
<dbReference type="PATRIC" id="fig|33051.3.peg.3750"/>
<dbReference type="RefSeq" id="WP_058732037.1">
    <property type="nucleotide sequence ID" value="NZ_LDTD01000009.1"/>
</dbReference>
<keyword evidence="1" id="KW-0812">Transmembrane</keyword>
<name>A0A147I774_9SPHN</name>
<evidence type="ECO:0000313" key="2">
    <source>
        <dbReference type="EMBL" id="KTT74848.1"/>
    </source>
</evidence>
<feature type="transmembrane region" description="Helical" evidence="1">
    <location>
        <begin position="132"/>
        <end position="151"/>
    </location>
</feature>
<organism evidence="2 3">
    <name type="scientific">Sphingomonas sanguinis</name>
    <dbReference type="NCBI Taxonomy" id="33051"/>
    <lineage>
        <taxon>Bacteria</taxon>
        <taxon>Pseudomonadati</taxon>
        <taxon>Pseudomonadota</taxon>
        <taxon>Alphaproteobacteria</taxon>
        <taxon>Sphingomonadales</taxon>
        <taxon>Sphingomonadaceae</taxon>
        <taxon>Sphingomonas</taxon>
    </lineage>
</organism>
<dbReference type="AlphaFoldDB" id="A0A147I774"/>
<evidence type="ECO:0000313" key="3">
    <source>
        <dbReference type="Proteomes" id="UP000072867"/>
    </source>
</evidence>
<accession>A0A147I774</accession>
<evidence type="ECO:0000256" key="1">
    <source>
        <dbReference type="SAM" id="Phobius"/>
    </source>
</evidence>
<dbReference type="Pfam" id="PF19613">
    <property type="entry name" value="DUF6118"/>
    <property type="match status" value="1"/>
</dbReference>
<dbReference type="InterPro" id="IPR046121">
    <property type="entry name" value="DUF6118"/>
</dbReference>
<keyword evidence="1" id="KW-0472">Membrane</keyword>
<dbReference type="EMBL" id="LDTD01000009">
    <property type="protein sequence ID" value="KTT74848.1"/>
    <property type="molecule type" value="Genomic_DNA"/>
</dbReference>
<comment type="caution">
    <text evidence="2">The sequence shown here is derived from an EMBL/GenBank/DDBJ whole genome shotgun (WGS) entry which is preliminary data.</text>
</comment>